<feature type="compositionally biased region" description="Polar residues" evidence="1">
    <location>
        <begin position="27"/>
        <end position="37"/>
    </location>
</feature>
<sequence>MDAYRSGIPDIELPPPEEDASEDEVSQHPSQASTESATPLLPFVASNEWHTGHVDIPVPCARYKCKEDDAKIFRVNDIYYRNPLDVIQCEFADTTFYSLHLKPFKEFF</sequence>
<dbReference type="Proteomes" id="UP000054988">
    <property type="component" value="Unassembled WGS sequence"/>
</dbReference>
<evidence type="ECO:0000313" key="2">
    <source>
        <dbReference type="EMBL" id="KTB46869.1"/>
    </source>
</evidence>
<proteinExistence type="predicted"/>
<accession>A0A0W0GE93</accession>
<feature type="region of interest" description="Disordered" evidence="1">
    <location>
        <begin position="1"/>
        <end position="37"/>
    </location>
</feature>
<organism evidence="2 3">
    <name type="scientific">Moniliophthora roreri</name>
    <name type="common">Frosty pod rot fungus</name>
    <name type="synonym">Monilia roreri</name>
    <dbReference type="NCBI Taxonomy" id="221103"/>
    <lineage>
        <taxon>Eukaryota</taxon>
        <taxon>Fungi</taxon>
        <taxon>Dikarya</taxon>
        <taxon>Basidiomycota</taxon>
        <taxon>Agaricomycotina</taxon>
        <taxon>Agaricomycetes</taxon>
        <taxon>Agaricomycetidae</taxon>
        <taxon>Agaricales</taxon>
        <taxon>Marasmiineae</taxon>
        <taxon>Marasmiaceae</taxon>
        <taxon>Moniliophthora</taxon>
    </lineage>
</organism>
<feature type="compositionally biased region" description="Acidic residues" evidence="1">
    <location>
        <begin position="15"/>
        <end position="24"/>
    </location>
</feature>
<name>A0A0W0GE93_MONRR</name>
<protein>
    <submittedName>
        <fullName evidence="2">Uncharacterized protein</fullName>
    </submittedName>
</protein>
<comment type="caution">
    <text evidence="2">The sequence shown here is derived from an EMBL/GenBank/DDBJ whole genome shotgun (WGS) entry which is preliminary data.</text>
</comment>
<evidence type="ECO:0000313" key="3">
    <source>
        <dbReference type="Proteomes" id="UP000054988"/>
    </source>
</evidence>
<reference evidence="2 3" key="1">
    <citation type="submission" date="2015-12" db="EMBL/GenBank/DDBJ databases">
        <title>Draft genome sequence of Moniliophthora roreri, the causal agent of frosty pod rot of cacao.</title>
        <authorList>
            <person name="Aime M.C."/>
            <person name="Diaz-Valderrama J.R."/>
            <person name="Kijpornyongpan T."/>
            <person name="Phillips-Mora W."/>
        </authorList>
    </citation>
    <scope>NUCLEOTIDE SEQUENCE [LARGE SCALE GENOMIC DNA]</scope>
    <source>
        <strain evidence="2 3">MCA 2952</strain>
    </source>
</reference>
<gene>
    <name evidence="2" type="ORF">WG66_554</name>
</gene>
<dbReference type="AlphaFoldDB" id="A0A0W0GE93"/>
<dbReference type="EMBL" id="LATX01000223">
    <property type="protein sequence ID" value="KTB46869.1"/>
    <property type="molecule type" value="Genomic_DNA"/>
</dbReference>
<evidence type="ECO:0000256" key="1">
    <source>
        <dbReference type="SAM" id="MobiDB-lite"/>
    </source>
</evidence>